<reference evidence="2 3" key="1">
    <citation type="submission" date="2022-09" db="EMBL/GenBank/DDBJ databases">
        <title>Interaction between co-microsymbionts with complementary sets of symbiotic genes in legume-rhizobium systems.</title>
        <authorList>
            <person name="Safronova V."/>
            <person name="Sazanova A."/>
            <person name="Afonin A."/>
            <person name="Chirak E."/>
        </authorList>
    </citation>
    <scope>NUCLEOTIDE SEQUENCE [LARGE SCALE GENOMIC DNA]</scope>
    <source>
        <strain evidence="2 3">A18/4-1</strain>
    </source>
</reference>
<feature type="chain" id="PRO_5046800863" description="Lipoprotein" evidence="1">
    <location>
        <begin position="26"/>
        <end position="200"/>
    </location>
</feature>
<dbReference type="RefSeq" id="WP_262170634.1">
    <property type="nucleotide sequence ID" value="NZ_CP104965.1"/>
</dbReference>
<evidence type="ECO:0000313" key="3">
    <source>
        <dbReference type="Proteomes" id="UP001061862"/>
    </source>
</evidence>
<proteinExistence type="predicted"/>
<dbReference type="Proteomes" id="UP001061862">
    <property type="component" value="Chromosome"/>
</dbReference>
<dbReference type="EMBL" id="CP104965">
    <property type="protein sequence ID" value="UXN71201.1"/>
    <property type="molecule type" value="Genomic_DNA"/>
</dbReference>
<organism evidence="2 3">
    <name type="scientific">Devosia neptuniae</name>
    <dbReference type="NCBI Taxonomy" id="191302"/>
    <lineage>
        <taxon>Bacteria</taxon>
        <taxon>Pseudomonadati</taxon>
        <taxon>Pseudomonadota</taxon>
        <taxon>Alphaproteobacteria</taxon>
        <taxon>Hyphomicrobiales</taxon>
        <taxon>Devosiaceae</taxon>
        <taxon>Devosia</taxon>
    </lineage>
</organism>
<evidence type="ECO:0000313" key="2">
    <source>
        <dbReference type="EMBL" id="UXN71201.1"/>
    </source>
</evidence>
<evidence type="ECO:0008006" key="4">
    <source>
        <dbReference type="Google" id="ProtNLM"/>
    </source>
</evidence>
<sequence length="200" mass="21318">MAAQMLAKLAAMVGLGLMLTGCIDAKVDIALTSPTTAKASLTQVMAADFYAMLKMNSGPAGSKDDDRFCTRGKLTENPDGSATCLVDQEGRFASLDLGEVEAPVHFRSAGRGLVRISVSTTEMKTEVDMGEELDAETKQMLDAFFAKRTITLRFSGLSVTETNMKRSPDGSSAEMVIPILDLIDGTAVLPDEIYAVVRAP</sequence>
<keyword evidence="3" id="KW-1185">Reference proteome</keyword>
<accession>A0ABY6CJK4</accession>
<name>A0ABY6CJK4_9HYPH</name>
<protein>
    <recommendedName>
        <fullName evidence="4">Lipoprotein</fullName>
    </recommendedName>
</protein>
<feature type="signal peptide" evidence="1">
    <location>
        <begin position="1"/>
        <end position="25"/>
    </location>
</feature>
<gene>
    <name evidence="2" type="ORF">N8A98_08485</name>
</gene>
<evidence type="ECO:0000256" key="1">
    <source>
        <dbReference type="SAM" id="SignalP"/>
    </source>
</evidence>
<keyword evidence="1" id="KW-0732">Signal</keyword>